<reference evidence="2" key="1">
    <citation type="journal article" date="2019" name="Int. J. Syst. Evol. Microbiol.">
        <title>The Global Catalogue of Microorganisms (GCM) 10K type strain sequencing project: providing services to taxonomists for standard genome sequencing and annotation.</title>
        <authorList>
            <consortium name="The Broad Institute Genomics Platform"/>
            <consortium name="The Broad Institute Genome Sequencing Center for Infectious Disease"/>
            <person name="Wu L."/>
            <person name="Ma J."/>
        </authorList>
    </citation>
    <scope>NUCLEOTIDE SEQUENCE [LARGE SCALE GENOMIC DNA]</scope>
    <source>
        <strain evidence="2">CGMCC 1.15288</strain>
    </source>
</reference>
<evidence type="ECO:0008006" key="3">
    <source>
        <dbReference type="Google" id="ProtNLM"/>
    </source>
</evidence>
<evidence type="ECO:0000313" key="2">
    <source>
        <dbReference type="Proteomes" id="UP000600214"/>
    </source>
</evidence>
<gene>
    <name evidence="1" type="ORF">GCM10007423_51630</name>
</gene>
<name>A0ABQ1Z430_9BACT</name>
<protein>
    <recommendedName>
        <fullName evidence="3">Lipocalin-like domain-containing protein</fullName>
    </recommendedName>
</protein>
<organism evidence="1 2">
    <name type="scientific">Dyadobacter endophyticus</name>
    <dbReference type="NCBI Taxonomy" id="1749036"/>
    <lineage>
        <taxon>Bacteria</taxon>
        <taxon>Pseudomonadati</taxon>
        <taxon>Bacteroidota</taxon>
        <taxon>Cytophagia</taxon>
        <taxon>Cytophagales</taxon>
        <taxon>Spirosomataceae</taxon>
        <taxon>Dyadobacter</taxon>
    </lineage>
</organism>
<proteinExistence type="predicted"/>
<dbReference type="RefSeq" id="WP_188937884.1">
    <property type="nucleotide sequence ID" value="NZ_BMIA01000004.1"/>
</dbReference>
<dbReference type="PROSITE" id="PS51257">
    <property type="entry name" value="PROKAR_LIPOPROTEIN"/>
    <property type="match status" value="1"/>
</dbReference>
<sequence length="155" mass="17375">MKTHFPALLLAVSMFTACGRPETEQSNESKPRELEGTWKLISGTLIEKGDTTVTDYTKKVSFIKVINDSHFAFLQHDLNKGKDSTASFSAGGGAYTLKDSAYTEKLEYCTAREWEGNEFHFTISIQNDTLVQRGVEKVEAAGVERLNIEKYVRVN</sequence>
<comment type="caution">
    <text evidence="1">The sequence shown here is derived from an EMBL/GenBank/DDBJ whole genome shotgun (WGS) entry which is preliminary data.</text>
</comment>
<keyword evidence="2" id="KW-1185">Reference proteome</keyword>
<dbReference type="Gene3D" id="2.40.128.490">
    <property type="entry name" value="Uncharacterised protein PF14869, DUF4488"/>
    <property type="match status" value="1"/>
</dbReference>
<evidence type="ECO:0000313" key="1">
    <source>
        <dbReference type="EMBL" id="GGH49557.1"/>
    </source>
</evidence>
<dbReference type="Proteomes" id="UP000600214">
    <property type="component" value="Unassembled WGS sequence"/>
</dbReference>
<accession>A0ABQ1Z430</accession>
<dbReference type="EMBL" id="BMIA01000004">
    <property type="protein sequence ID" value="GGH49557.1"/>
    <property type="molecule type" value="Genomic_DNA"/>
</dbReference>